<dbReference type="GO" id="GO:0004190">
    <property type="term" value="F:aspartic-type endopeptidase activity"/>
    <property type="evidence" value="ECO:0007669"/>
    <property type="project" value="InterPro"/>
</dbReference>
<organism evidence="6 7">
    <name type="scientific">Peronospora matthiolae</name>
    <dbReference type="NCBI Taxonomy" id="2874970"/>
    <lineage>
        <taxon>Eukaryota</taxon>
        <taxon>Sar</taxon>
        <taxon>Stramenopiles</taxon>
        <taxon>Oomycota</taxon>
        <taxon>Peronosporomycetes</taxon>
        <taxon>Peronosporales</taxon>
        <taxon>Peronosporaceae</taxon>
        <taxon>Peronospora</taxon>
    </lineage>
</organism>
<proteinExistence type="predicted"/>
<keyword evidence="2 3" id="KW-0040">ANK repeat</keyword>
<evidence type="ECO:0000256" key="1">
    <source>
        <dbReference type="ARBA" id="ARBA00022737"/>
    </source>
</evidence>
<evidence type="ECO:0000313" key="6">
    <source>
        <dbReference type="EMBL" id="CAK7936504.1"/>
    </source>
</evidence>
<dbReference type="PROSITE" id="PS50175">
    <property type="entry name" value="ASP_PROT_RETROV"/>
    <property type="match status" value="1"/>
</dbReference>
<feature type="compositionally biased region" description="Low complexity" evidence="4">
    <location>
        <begin position="329"/>
        <end position="338"/>
    </location>
</feature>
<feature type="compositionally biased region" description="Basic residues" evidence="4">
    <location>
        <begin position="314"/>
        <end position="328"/>
    </location>
</feature>
<keyword evidence="1" id="KW-0677">Repeat</keyword>
<feature type="repeat" description="ANK" evidence="3">
    <location>
        <begin position="75"/>
        <end position="107"/>
    </location>
</feature>
<dbReference type="PROSITE" id="PS50088">
    <property type="entry name" value="ANK_REPEAT"/>
    <property type="match status" value="3"/>
</dbReference>
<evidence type="ECO:0000256" key="4">
    <source>
        <dbReference type="SAM" id="MobiDB-lite"/>
    </source>
</evidence>
<comment type="caution">
    <text evidence="6">The sequence shown here is derived from an EMBL/GenBank/DDBJ whole genome shotgun (WGS) entry which is preliminary data.</text>
</comment>
<dbReference type="PANTHER" id="PTHR24173">
    <property type="entry name" value="ANKYRIN REPEAT CONTAINING"/>
    <property type="match status" value="1"/>
</dbReference>
<feature type="repeat" description="ANK" evidence="3">
    <location>
        <begin position="222"/>
        <end position="254"/>
    </location>
</feature>
<dbReference type="Proteomes" id="UP001162060">
    <property type="component" value="Unassembled WGS sequence"/>
</dbReference>
<dbReference type="PROSITE" id="PS50297">
    <property type="entry name" value="ANK_REP_REGION"/>
    <property type="match status" value="3"/>
</dbReference>
<feature type="compositionally biased region" description="Polar residues" evidence="4">
    <location>
        <begin position="427"/>
        <end position="438"/>
    </location>
</feature>
<dbReference type="AlphaFoldDB" id="A0AAV1UPF0"/>
<evidence type="ECO:0000256" key="3">
    <source>
        <dbReference type="PROSITE-ProRule" id="PRU00023"/>
    </source>
</evidence>
<dbReference type="SMART" id="SM00248">
    <property type="entry name" value="ANK"/>
    <property type="match status" value="5"/>
</dbReference>
<protein>
    <recommendedName>
        <fullName evidence="5">Peptidase A2 domain-containing protein</fullName>
    </recommendedName>
</protein>
<dbReference type="EMBL" id="CAKLBY020000224">
    <property type="protein sequence ID" value="CAK7936504.1"/>
    <property type="molecule type" value="Genomic_DNA"/>
</dbReference>
<dbReference type="PANTHER" id="PTHR24173:SF83">
    <property type="entry name" value="SOCS BOX DOMAIN-CONTAINING PROTEIN"/>
    <property type="match status" value="1"/>
</dbReference>
<feature type="compositionally biased region" description="Polar residues" evidence="4">
    <location>
        <begin position="582"/>
        <end position="592"/>
    </location>
</feature>
<dbReference type="Pfam" id="PF12796">
    <property type="entry name" value="Ank_2"/>
    <property type="match status" value="3"/>
</dbReference>
<feature type="region of interest" description="Disordered" evidence="4">
    <location>
        <begin position="305"/>
        <end position="367"/>
    </location>
</feature>
<dbReference type="InterPro" id="IPR036770">
    <property type="entry name" value="Ankyrin_rpt-contain_sf"/>
</dbReference>
<dbReference type="Gene3D" id="1.25.40.20">
    <property type="entry name" value="Ankyrin repeat-containing domain"/>
    <property type="match status" value="2"/>
</dbReference>
<accession>A0AAV1UPF0</accession>
<reference evidence="6" key="1">
    <citation type="submission" date="2024-01" db="EMBL/GenBank/DDBJ databases">
        <authorList>
            <person name="Webb A."/>
        </authorList>
    </citation>
    <scope>NUCLEOTIDE SEQUENCE</scope>
    <source>
        <strain evidence="6">Pm1</strain>
    </source>
</reference>
<feature type="region of interest" description="Disordered" evidence="4">
    <location>
        <begin position="419"/>
        <end position="440"/>
    </location>
</feature>
<dbReference type="PRINTS" id="PR01415">
    <property type="entry name" value="ANKYRIN"/>
</dbReference>
<feature type="region of interest" description="Disordered" evidence="4">
    <location>
        <begin position="464"/>
        <end position="521"/>
    </location>
</feature>
<dbReference type="SUPFAM" id="SSF48403">
    <property type="entry name" value="Ankyrin repeat"/>
    <property type="match status" value="1"/>
</dbReference>
<evidence type="ECO:0000256" key="2">
    <source>
        <dbReference type="ARBA" id="ARBA00023043"/>
    </source>
</evidence>
<dbReference type="GO" id="GO:0006508">
    <property type="term" value="P:proteolysis"/>
    <property type="evidence" value="ECO:0007669"/>
    <property type="project" value="InterPro"/>
</dbReference>
<feature type="compositionally biased region" description="Low complexity" evidence="4">
    <location>
        <begin position="556"/>
        <end position="570"/>
    </location>
</feature>
<evidence type="ECO:0000259" key="5">
    <source>
        <dbReference type="PROSITE" id="PS50175"/>
    </source>
</evidence>
<gene>
    <name evidence="6" type="ORF">PM001_LOCUS21654</name>
</gene>
<evidence type="ECO:0000313" key="7">
    <source>
        <dbReference type="Proteomes" id="UP001162060"/>
    </source>
</evidence>
<dbReference type="InterPro" id="IPR001995">
    <property type="entry name" value="Peptidase_A2_cat"/>
</dbReference>
<feature type="domain" description="Peptidase A2" evidence="5">
    <location>
        <begin position="160"/>
        <end position="175"/>
    </location>
</feature>
<feature type="repeat" description="ANK" evidence="3">
    <location>
        <begin position="143"/>
        <end position="175"/>
    </location>
</feature>
<dbReference type="InterPro" id="IPR002110">
    <property type="entry name" value="Ankyrin_rpt"/>
</dbReference>
<feature type="region of interest" description="Disordered" evidence="4">
    <location>
        <begin position="545"/>
        <end position="592"/>
    </location>
</feature>
<name>A0AAV1UPF0_9STRA</name>
<sequence>MATTRPGDRMAAAPASSVALHSDDDEVTTAEFAVDLTDCQTWAINFYQCAAEGDLECLEEILDSGHVCVNDVDVDGFTALMVAAAEGHADVVRALLRRGADVSMRTYELRSSALHFAAKNGDAAVMSALCSCDAAVVDCWNIHADTPLIWACIEGRVEAVKVLLDHGADVSVLNQYGASTVLCAVMIGEDLEQEQERDERRAEVLTMLLEKNGKLVNFQDHEGSSAMHLAASCGYLACVKTLLVFGADITLRNAVGQTPLEEAQESELPGSSACVEYLRGIWRQLEEEAAIRMMAMLEMEEDAASGAASTASNKKSKKKNKKTKRKTAIKLQQQIQQEAEQDRIHLDNVTAQEGENHDGTDEAATSERLVEDLSATAVGVSATEAKDDETSSLSSEEALIGDPVTVVGPECDDDREGHAVNDGVTPPTGTMHEQSTQATKRDPLLSTSAWTTVGKKHRSAIAAVASTPAKASTGPLREKMPLSTSTRRRNSAATLCPKPFPHTSRQKPTQRSGDARERSLFGGSSAPAAAELSIKQVDVVAHSSSRTQVEQWGKWSGSAASSRSITPSSPLNADAPSFRSLRPTTGSAQTPSVLSSIATSNSSGLSISSASLQRPSFGFPHASQSTASSTGMHYSSAGRLTWKQHRSSGIHQVAQETRDRWVGKLQLSDSSVAETLGYLACGLCGELVNDNLQCSGNPSKKADEKTSTCAQLYCASCLECSTFRAASSVTFKCIKCHELITKESMTRNSLAQAQAASLGLSMSTGMNIGAQGEAAGYTLETMQHTLEMSGPRVSAVDLRAFFLVPGTDLSTLSNGQLEVLENAHQLALNQIVEQRLANARALERLQMEEWLKIRRDLLQFAPR</sequence>